<evidence type="ECO:0000256" key="3">
    <source>
        <dbReference type="ARBA" id="ARBA00023186"/>
    </source>
</evidence>
<evidence type="ECO:0000256" key="4">
    <source>
        <dbReference type="SAM" id="Phobius"/>
    </source>
</evidence>
<keyword evidence="6" id="KW-1185">Reference proteome</keyword>
<proteinExistence type="inferred from homology"/>
<dbReference type="Gene3D" id="3.30.2180.10">
    <property type="entry name" value="ATP12-like"/>
    <property type="match status" value="1"/>
</dbReference>
<dbReference type="InterPro" id="IPR011419">
    <property type="entry name" value="ATP12_ATP_synth-F1-assembly"/>
</dbReference>
<evidence type="ECO:0000313" key="6">
    <source>
        <dbReference type="Proteomes" id="UP001259803"/>
    </source>
</evidence>
<gene>
    <name evidence="5" type="ORF">RM533_00425</name>
</gene>
<keyword evidence="4" id="KW-1133">Transmembrane helix</keyword>
<name>A0ABU2ZDG9_9SPHN</name>
<evidence type="ECO:0000256" key="1">
    <source>
        <dbReference type="ARBA" id="ARBA00008231"/>
    </source>
</evidence>
<dbReference type="InterPro" id="IPR023335">
    <property type="entry name" value="ATP12_ortho_dom_sf"/>
</dbReference>
<dbReference type="RefSeq" id="WP_311339216.1">
    <property type="nucleotide sequence ID" value="NZ_JAVRHS010000001.1"/>
</dbReference>
<comment type="similarity">
    <text evidence="1">Belongs to the ATP12 family.</text>
</comment>
<protein>
    <submittedName>
        <fullName evidence="5">ATP12 family protein</fullName>
    </submittedName>
</protein>
<keyword evidence="4" id="KW-0472">Membrane</keyword>
<accession>A0ABU2ZDG9</accession>
<dbReference type="InterPro" id="IPR042272">
    <property type="entry name" value="ATP12_ATP_synth-F1-assembly_N"/>
</dbReference>
<feature type="transmembrane region" description="Helical" evidence="4">
    <location>
        <begin position="155"/>
        <end position="178"/>
    </location>
</feature>
<sequence>MKRFYSSVTVCEAAQGWRIELDQRPVQTVGGAPQLLGTQALADSMAEEWRQQGSEIDVRSFPFRDLADLAIDDVTNNVDDTVAKLLQFAQTDTLCYRAEPGEPLRLRQDEVWEPLLQAAETRQAVRFARISGIIHHPQPADTLARLRAHLVAMDPFTLVAVQMMAGLAGSLIIALAALEPEADVEQLWNAANLEEDWQALHWGWDTDALKDRTIRKDAFATASRFAALARHGKLARHDK</sequence>
<reference evidence="5 6" key="1">
    <citation type="submission" date="2023-09" db="EMBL/GenBank/DDBJ databases">
        <authorList>
            <person name="Rey-Velasco X."/>
        </authorList>
    </citation>
    <scope>NUCLEOTIDE SEQUENCE [LARGE SCALE GENOMIC DNA]</scope>
    <source>
        <strain evidence="5 6">F390</strain>
    </source>
</reference>
<keyword evidence="2" id="KW-0809">Transit peptide</keyword>
<dbReference type="Proteomes" id="UP001259803">
    <property type="component" value="Unassembled WGS sequence"/>
</dbReference>
<dbReference type="Pfam" id="PF07542">
    <property type="entry name" value="ATP12"/>
    <property type="match status" value="1"/>
</dbReference>
<dbReference type="PANTHER" id="PTHR21013:SF10">
    <property type="entry name" value="ATP SYNTHASE MITOCHONDRIAL F1 COMPLEX ASSEMBLY FACTOR 2"/>
    <property type="match status" value="1"/>
</dbReference>
<dbReference type="SUPFAM" id="SSF160909">
    <property type="entry name" value="ATP12-like"/>
    <property type="match status" value="1"/>
</dbReference>
<comment type="caution">
    <text evidence="5">The sequence shown here is derived from an EMBL/GenBank/DDBJ whole genome shotgun (WGS) entry which is preliminary data.</text>
</comment>
<organism evidence="5 6">
    <name type="scientific">Croceicoccus esteveae</name>
    <dbReference type="NCBI Taxonomy" id="3075597"/>
    <lineage>
        <taxon>Bacteria</taxon>
        <taxon>Pseudomonadati</taxon>
        <taxon>Pseudomonadota</taxon>
        <taxon>Alphaproteobacteria</taxon>
        <taxon>Sphingomonadales</taxon>
        <taxon>Erythrobacteraceae</taxon>
        <taxon>Croceicoccus</taxon>
    </lineage>
</organism>
<evidence type="ECO:0000256" key="2">
    <source>
        <dbReference type="ARBA" id="ARBA00022946"/>
    </source>
</evidence>
<dbReference type="PANTHER" id="PTHR21013">
    <property type="entry name" value="ATP SYNTHASE MITOCHONDRIAL F1 COMPLEX ASSEMBLY FACTOR 2/ATP12 PROTEIN, MITOCHONDRIAL PRECURSOR"/>
    <property type="match status" value="1"/>
</dbReference>
<keyword evidence="4" id="KW-0812">Transmembrane</keyword>
<evidence type="ECO:0000313" key="5">
    <source>
        <dbReference type="EMBL" id="MDT0574642.1"/>
    </source>
</evidence>
<keyword evidence="3" id="KW-0143">Chaperone</keyword>
<dbReference type="Gene3D" id="1.10.3580.10">
    <property type="entry name" value="ATP12 ATPase"/>
    <property type="match status" value="1"/>
</dbReference>
<dbReference type="EMBL" id="JAVRHS010000001">
    <property type="protein sequence ID" value="MDT0574642.1"/>
    <property type="molecule type" value="Genomic_DNA"/>
</dbReference>